<evidence type="ECO:0000256" key="4">
    <source>
        <dbReference type="ARBA" id="ARBA00022989"/>
    </source>
</evidence>
<keyword evidence="7" id="KW-1185">Reference proteome</keyword>
<sequence length="250" mass="26680">MNPMTSAAPLANSVFVVAPQNGYTVFPGGMSQVPLYPNQQPQVHVIHGNLPGSQPFVSEQLAQRTLKEGKTLGAVQILIGLVHIGLGSVLCTVLLGKYTAVSLYGGFPFWGGIWFIISGAFSVSAENQPKSSCLLKGSLGLNIVGAIFSMTGIMLFITDICISPFYVYPSYPDYAFWGLVPGKALSGVLLVFCFLGFCIACTLSHFGCQLVCYQPNTVGFVFPNVYVANPAVIPEPATSPPNFSETQEPK</sequence>
<organism evidence="7 8">
    <name type="scientific">Camelus ferus</name>
    <name type="common">Wild bactrian camel</name>
    <name type="synonym">Camelus bactrianus ferus</name>
    <dbReference type="NCBI Taxonomy" id="419612"/>
    <lineage>
        <taxon>Eukaryota</taxon>
        <taxon>Metazoa</taxon>
        <taxon>Chordata</taxon>
        <taxon>Craniata</taxon>
        <taxon>Vertebrata</taxon>
        <taxon>Euteleostomi</taxon>
        <taxon>Mammalia</taxon>
        <taxon>Eutheria</taxon>
        <taxon>Laurasiatheria</taxon>
        <taxon>Artiodactyla</taxon>
        <taxon>Tylopoda</taxon>
        <taxon>Camelidae</taxon>
        <taxon>Camelus</taxon>
    </lineage>
</organism>
<dbReference type="RefSeq" id="XP_032345405.1">
    <property type="nucleotide sequence ID" value="XM_032489514.1"/>
</dbReference>
<dbReference type="Pfam" id="PF04103">
    <property type="entry name" value="CD20"/>
    <property type="match status" value="1"/>
</dbReference>
<keyword evidence="5 6" id="KW-0472">Membrane</keyword>
<comment type="subcellular location">
    <subcellularLocation>
        <location evidence="1">Membrane</location>
        <topology evidence="1">Multi-pass membrane protein</topology>
    </subcellularLocation>
</comment>
<dbReference type="PANTHER" id="PTHR23320">
    <property type="entry name" value="MEMBRANE-SPANNING 4-DOMAINS SUBFAMILY A MS4A -RELATED"/>
    <property type="match status" value="1"/>
</dbReference>
<name>A0A8B6YNF7_CAMFR</name>
<evidence type="ECO:0000256" key="2">
    <source>
        <dbReference type="ARBA" id="ARBA00009565"/>
    </source>
</evidence>
<comment type="similarity">
    <text evidence="2">Belongs to the MS4A family.</text>
</comment>
<keyword evidence="4 6" id="KW-1133">Transmembrane helix</keyword>
<gene>
    <name evidence="8 9" type="primary">LOC102521215</name>
</gene>
<evidence type="ECO:0000256" key="6">
    <source>
        <dbReference type="SAM" id="Phobius"/>
    </source>
</evidence>
<dbReference type="RefSeq" id="XP_006193717.1">
    <property type="nucleotide sequence ID" value="XM_006193655.3"/>
</dbReference>
<reference evidence="8 9" key="1">
    <citation type="submission" date="2025-04" db="UniProtKB">
        <authorList>
            <consortium name="RefSeq"/>
        </authorList>
    </citation>
    <scope>IDENTIFICATION</scope>
    <source>
        <tissue evidence="8 9">Ear skin</tissue>
    </source>
</reference>
<dbReference type="InterPro" id="IPR030417">
    <property type="entry name" value="MS4A"/>
</dbReference>
<feature type="transmembrane region" description="Helical" evidence="6">
    <location>
        <begin position="107"/>
        <end position="127"/>
    </location>
</feature>
<evidence type="ECO:0000256" key="5">
    <source>
        <dbReference type="ARBA" id="ARBA00023136"/>
    </source>
</evidence>
<accession>A0A8B6YNF7</accession>
<evidence type="ECO:0000313" key="8">
    <source>
        <dbReference type="RefSeq" id="XP_006193717.1"/>
    </source>
</evidence>
<feature type="transmembrane region" description="Helical" evidence="6">
    <location>
        <begin position="139"/>
        <end position="167"/>
    </location>
</feature>
<evidence type="ECO:0000313" key="9">
    <source>
        <dbReference type="RefSeq" id="XP_032345405.1"/>
    </source>
</evidence>
<protein>
    <submittedName>
        <fullName evidence="8 9">Membrane-spanning 4-domains subfamily A member 8</fullName>
    </submittedName>
</protein>
<evidence type="ECO:0000313" key="7">
    <source>
        <dbReference type="Proteomes" id="UP000694856"/>
    </source>
</evidence>
<feature type="transmembrane region" description="Helical" evidence="6">
    <location>
        <begin position="72"/>
        <end position="95"/>
    </location>
</feature>
<dbReference type="AlphaFoldDB" id="A0A8B6YNF7"/>
<dbReference type="GeneID" id="102521215"/>
<evidence type="ECO:0000256" key="3">
    <source>
        <dbReference type="ARBA" id="ARBA00022692"/>
    </source>
</evidence>
<dbReference type="KEGG" id="cfr:102521215"/>
<dbReference type="PANTHER" id="PTHR23320:SF155">
    <property type="entry name" value="MEMBRANE-SPANNING 4-DOMAINS SUBFAMILY A MEMBER 8"/>
    <property type="match status" value="1"/>
</dbReference>
<keyword evidence="3 6" id="KW-0812">Transmembrane</keyword>
<dbReference type="GO" id="GO:0007166">
    <property type="term" value="P:cell surface receptor signaling pathway"/>
    <property type="evidence" value="ECO:0007669"/>
    <property type="project" value="TreeGrafter"/>
</dbReference>
<dbReference type="GO" id="GO:0005886">
    <property type="term" value="C:plasma membrane"/>
    <property type="evidence" value="ECO:0007669"/>
    <property type="project" value="TreeGrafter"/>
</dbReference>
<dbReference type="Proteomes" id="UP000694856">
    <property type="component" value="Chromosome 10"/>
</dbReference>
<evidence type="ECO:0000256" key="1">
    <source>
        <dbReference type="ARBA" id="ARBA00004141"/>
    </source>
</evidence>
<proteinExistence type="inferred from homology"/>
<dbReference type="InterPro" id="IPR007237">
    <property type="entry name" value="CD20-like"/>
</dbReference>